<dbReference type="GO" id="GO:0046872">
    <property type="term" value="F:metal ion binding"/>
    <property type="evidence" value="ECO:0007669"/>
    <property type="project" value="UniProtKB-KW"/>
</dbReference>
<keyword evidence="3" id="KW-0460">Magnesium</keyword>
<gene>
    <name evidence="8" type="ORF">SAMN05192532_101563</name>
</gene>
<protein>
    <recommendedName>
        <fullName evidence="5 6">o-succinylbenzoate synthase</fullName>
        <ecNumber evidence="5 6">4.2.1.113</ecNumber>
    </recommendedName>
</protein>
<dbReference type="Gene3D" id="3.30.390.10">
    <property type="entry name" value="Enolase-like, N-terminal domain"/>
    <property type="match status" value="1"/>
</dbReference>
<accession>A0A1I1ZZA3</accession>
<dbReference type="GO" id="GO:0043748">
    <property type="term" value="F:O-succinylbenzoate synthase activity"/>
    <property type="evidence" value="ECO:0007669"/>
    <property type="project" value="UniProtKB-EC"/>
</dbReference>
<name>A0A1I1ZZA3_9BACI</name>
<dbReference type="UniPathway" id="UPA00079"/>
<dbReference type="NCBIfam" id="TIGR01928">
    <property type="entry name" value="menC_lowGC_arch"/>
    <property type="match status" value="1"/>
</dbReference>
<sequence>MKLSSIHLRIVKASLKKPFVSPLYTVKEREAIIVEARDTEGRVGYGEAVPFASPWYTEETLHTCWHMLEDFLIPLTFRAEWGHPSELPSIWSSVKRNNMAKSALEQSLWDLHAKKKETYIGRLFGGERTRVSAGTVVTSDSPEGMVTQISERMKEGYSRYKVKISPENDIAILQSIREAYPHLPLMADANSTYSLKTKDLIKRLDPFHLLMIEQPLSHDDIVEHAELQKYIDTPICLDESIHSVHDVKSALMLGSCQIFTVKMAKLGGWNAAAHVHHLCSKQDISLWVGGMIEFGVSRAHNLALATLPGFTIPGDISSSSTYWEEDIIDPEIVVNNGKIKVPDSPGIGFAINNKRLNEITMYSEVFSAI</sequence>
<dbReference type="InterPro" id="IPR013341">
    <property type="entry name" value="Mandelate_racemase_N_dom"/>
</dbReference>
<dbReference type="Proteomes" id="UP000199516">
    <property type="component" value="Unassembled WGS sequence"/>
</dbReference>
<reference evidence="8 9" key="1">
    <citation type="submission" date="2016-10" db="EMBL/GenBank/DDBJ databases">
        <authorList>
            <person name="de Groot N.N."/>
        </authorList>
    </citation>
    <scope>NUCLEOTIDE SEQUENCE [LARGE SCALE GENOMIC DNA]</scope>
    <source>
        <strain evidence="8 9">DSM 23995</strain>
    </source>
</reference>
<dbReference type="PANTHER" id="PTHR48073">
    <property type="entry name" value="O-SUCCINYLBENZOATE SYNTHASE-RELATED"/>
    <property type="match status" value="1"/>
</dbReference>
<dbReference type="InterPro" id="IPR010197">
    <property type="entry name" value="OSBS/NAAAR"/>
</dbReference>
<dbReference type="Pfam" id="PF02746">
    <property type="entry name" value="MR_MLE_N"/>
    <property type="match status" value="1"/>
</dbReference>
<dbReference type="Pfam" id="PF13378">
    <property type="entry name" value="MR_MLE_C"/>
    <property type="match status" value="1"/>
</dbReference>
<evidence type="ECO:0000256" key="3">
    <source>
        <dbReference type="ARBA" id="ARBA00022842"/>
    </source>
</evidence>
<dbReference type="UniPathway" id="UPA01057">
    <property type="reaction ID" value="UER00165"/>
</dbReference>
<dbReference type="PANTHER" id="PTHR48073:SF5">
    <property type="entry name" value="O-SUCCINYLBENZOATE SYNTHASE"/>
    <property type="match status" value="1"/>
</dbReference>
<dbReference type="CDD" id="cd03317">
    <property type="entry name" value="NAAAR"/>
    <property type="match status" value="1"/>
</dbReference>
<feature type="domain" description="Mandelate racemase/muconate lactonizing enzyme C-terminal" evidence="7">
    <location>
        <begin position="142"/>
        <end position="234"/>
    </location>
</feature>
<dbReference type="InterPro" id="IPR029017">
    <property type="entry name" value="Enolase-like_N"/>
</dbReference>
<dbReference type="OrthoDB" id="9774531at2"/>
<dbReference type="InterPro" id="IPR013342">
    <property type="entry name" value="Mandelate_racemase_C"/>
</dbReference>
<dbReference type="InterPro" id="IPR029065">
    <property type="entry name" value="Enolase_C-like"/>
</dbReference>
<evidence type="ECO:0000256" key="2">
    <source>
        <dbReference type="ARBA" id="ARBA00022723"/>
    </source>
</evidence>
<keyword evidence="9" id="KW-1185">Reference proteome</keyword>
<dbReference type="RefSeq" id="WP_091657018.1">
    <property type="nucleotide sequence ID" value="NZ_FONT01000001.1"/>
</dbReference>
<dbReference type="SFLD" id="SFLDG00180">
    <property type="entry name" value="muconate_cycloisomerase"/>
    <property type="match status" value="1"/>
</dbReference>
<dbReference type="AlphaFoldDB" id="A0A1I1ZZA3"/>
<keyword evidence="2" id="KW-0479">Metal-binding</keyword>
<dbReference type="SMART" id="SM00922">
    <property type="entry name" value="MR_MLE"/>
    <property type="match status" value="1"/>
</dbReference>
<dbReference type="InterPro" id="IPR036849">
    <property type="entry name" value="Enolase-like_C_sf"/>
</dbReference>
<comment type="cofactor">
    <cofactor evidence="1">
        <name>a divalent metal cation</name>
        <dbReference type="ChEBI" id="CHEBI:60240"/>
    </cofactor>
</comment>
<dbReference type="SUPFAM" id="SSF54826">
    <property type="entry name" value="Enolase N-terminal domain-like"/>
    <property type="match status" value="1"/>
</dbReference>
<evidence type="ECO:0000259" key="7">
    <source>
        <dbReference type="SMART" id="SM00922"/>
    </source>
</evidence>
<dbReference type="SFLD" id="SFLDS00001">
    <property type="entry name" value="Enolase"/>
    <property type="match status" value="1"/>
</dbReference>
<evidence type="ECO:0000256" key="1">
    <source>
        <dbReference type="ARBA" id="ARBA00001968"/>
    </source>
</evidence>
<evidence type="ECO:0000313" key="9">
    <source>
        <dbReference type="Proteomes" id="UP000199516"/>
    </source>
</evidence>
<dbReference type="SFLD" id="SFLDF00009">
    <property type="entry name" value="o-succinylbenzoate_synthase"/>
    <property type="match status" value="1"/>
</dbReference>
<dbReference type="SUPFAM" id="SSF51604">
    <property type="entry name" value="Enolase C-terminal domain-like"/>
    <property type="match status" value="1"/>
</dbReference>
<dbReference type="GO" id="GO:0009234">
    <property type="term" value="P:menaquinone biosynthetic process"/>
    <property type="evidence" value="ECO:0007669"/>
    <property type="project" value="UniProtKB-UniRule"/>
</dbReference>
<dbReference type="EC" id="4.2.1.113" evidence="5 6"/>
<evidence type="ECO:0000256" key="5">
    <source>
        <dbReference type="ARBA" id="ARBA00029491"/>
    </source>
</evidence>
<evidence type="ECO:0000256" key="4">
    <source>
        <dbReference type="ARBA" id="ARBA00023239"/>
    </source>
</evidence>
<organism evidence="8 9">
    <name type="scientific">Alteribacillus iranensis</name>
    <dbReference type="NCBI Taxonomy" id="930128"/>
    <lineage>
        <taxon>Bacteria</taxon>
        <taxon>Bacillati</taxon>
        <taxon>Bacillota</taxon>
        <taxon>Bacilli</taxon>
        <taxon>Bacillales</taxon>
        <taxon>Bacillaceae</taxon>
        <taxon>Alteribacillus</taxon>
    </lineage>
</organism>
<proteinExistence type="predicted"/>
<dbReference type="Gene3D" id="3.20.20.120">
    <property type="entry name" value="Enolase-like C-terminal domain"/>
    <property type="match status" value="1"/>
</dbReference>
<evidence type="ECO:0000256" key="6">
    <source>
        <dbReference type="NCBIfam" id="TIGR01928"/>
    </source>
</evidence>
<dbReference type="GO" id="GO:0016854">
    <property type="term" value="F:racemase and epimerase activity"/>
    <property type="evidence" value="ECO:0007669"/>
    <property type="project" value="UniProtKB-ARBA"/>
</dbReference>
<dbReference type="EMBL" id="FONT01000001">
    <property type="protein sequence ID" value="SFE37164.1"/>
    <property type="molecule type" value="Genomic_DNA"/>
</dbReference>
<keyword evidence="4" id="KW-0456">Lyase</keyword>
<evidence type="ECO:0000313" key="8">
    <source>
        <dbReference type="EMBL" id="SFE37164.1"/>
    </source>
</evidence>
<dbReference type="STRING" id="930128.SAMN05192532_101563"/>